<evidence type="ECO:0000256" key="2">
    <source>
        <dbReference type="ARBA" id="ARBA00022801"/>
    </source>
</evidence>
<protein>
    <submittedName>
        <fullName evidence="8">Glycoside hydrolase family 2 protein</fullName>
    </submittedName>
</protein>
<keyword evidence="9" id="KW-1185">Reference proteome</keyword>
<feature type="domain" description="Glycosyl hydrolases family 2 sugar binding" evidence="7">
    <location>
        <begin position="38"/>
        <end position="153"/>
    </location>
</feature>
<dbReference type="PROSITE" id="PS00719">
    <property type="entry name" value="GLYCOSYL_HYDROL_F2_1"/>
    <property type="match status" value="1"/>
</dbReference>
<dbReference type="PANTHER" id="PTHR42732">
    <property type="entry name" value="BETA-GALACTOSIDASE"/>
    <property type="match status" value="1"/>
</dbReference>
<dbReference type="SUPFAM" id="SSF51445">
    <property type="entry name" value="(Trans)glycosidases"/>
    <property type="match status" value="1"/>
</dbReference>
<evidence type="ECO:0000256" key="3">
    <source>
        <dbReference type="ARBA" id="ARBA00023295"/>
    </source>
</evidence>
<dbReference type="InterPro" id="IPR006101">
    <property type="entry name" value="Glyco_hydro_2"/>
</dbReference>
<organism evidence="8 9">
    <name type="scientific">Clostridium hominis</name>
    <dbReference type="NCBI Taxonomy" id="2763036"/>
    <lineage>
        <taxon>Bacteria</taxon>
        <taxon>Bacillati</taxon>
        <taxon>Bacillota</taxon>
        <taxon>Clostridia</taxon>
        <taxon>Eubacteriales</taxon>
        <taxon>Clostridiaceae</taxon>
        <taxon>Clostridium</taxon>
    </lineage>
</organism>
<evidence type="ECO:0000256" key="4">
    <source>
        <dbReference type="RuleBase" id="RU361154"/>
    </source>
</evidence>
<dbReference type="Gene3D" id="2.60.120.260">
    <property type="entry name" value="Galactose-binding domain-like"/>
    <property type="match status" value="1"/>
</dbReference>
<dbReference type="InterPro" id="IPR051913">
    <property type="entry name" value="GH2_Domain-Containing"/>
</dbReference>
<proteinExistence type="inferred from homology"/>
<dbReference type="InterPro" id="IPR006104">
    <property type="entry name" value="Glyco_hydro_2_N"/>
</dbReference>
<keyword evidence="2 4" id="KW-0378">Hydrolase</keyword>
<dbReference type="InterPro" id="IPR006102">
    <property type="entry name" value="Ig-like_GH2"/>
</dbReference>
<dbReference type="Pfam" id="PF02837">
    <property type="entry name" value="Glyco_hydro_2_N"/>
    <property type="match status" value="1"/>
</dbReference>
<comment type="caution">
    <text evidence="8">The sequence shown here is derived from an EMBL/GenBank/DDBJ whole genome shotgun (WGS) entry which is preliminary data.</text>
</comment>
<evidence type="ECO:0000259" key="6">
    <source>
        <dbReference type="Pfam" id="PF02836"/>
    </source>
</evidence>
<dbReference type="InterPro" id="IPR023230">
    <property type="entry name" value="Glyco_hydro_2_CS"/>
</dbReference>
<reference evidence="8 9" key="1">
    <citation type="submission" date="2020-08" db="EMBL/GenBank/DDBJ databases">
        <title>Genome public.</title>
        <authorList>
            <person name="Liu C."/>
            <person name="Sun Q."/>
        </authorList>
    </citation>
    <scope>NUCLEOTIDE SEQUENCE [LARGE SCALE GENOMIC DNA]</scope>
    <source>
        <strain evidence="8 9">NSJ-6</strain>
    </source>
</reference>
<feature type="domain" description="Glycoside hydrolase family 2 immunoglobulin-like beta-sandwich" evidence="5">
    <location>
        <begin position="159"/>
        <end position="266"/>
    </location>
</feature>
<dbReference type="InterPro" id="IPR017853">
    <property type="entry name" value="GH"/>
</dbReference>
<accession>A0ABR7D8G6</accession>
<gene>
    <name evidence="8" type="ORF">H8S20_02095</name>
</gene>
<keyword evidence="3 4" id="KW-0326">Glycosidase</keyword>
<dbReference type="Gene3D" id="3.20.20.80">
    <property type="entry name" value="Glycosidases"/>
    <property type="match status" value="1"/>
</dbReference>
<dbReference type="Pfam" id="PF00703">
    <property type="entry name" value="Glyco_hydro_2"/>
    <property type="match status" value="1"/>
</dbReference>
<dbReference type="Proteomes" id="UP000596929">
    <property type="component" value="Unassembled WGS sequence"/>
</dbReference>
<sequence length="804" mass="92215">MRQIKFINSNWLYRAEFKEEYINGNINENDFTKVDIPHTNIELPYNYFDEREYQFISCYAKRLNLDSNNKGKKIYVDFEGVMLACDVYLNGNHITSHKGGYTPFSADITDFIKYDEENILVVKVDSTERKDIPPYGNVVDYLTYGGIYREVSLRIVDQTHINNIYTRTYNCLEESKKLEVDVEINNCGNDDKFNVSVQLLDNENVLYSVEKELEINKDMSINTLQIDDIKGLELWDLDNPKLYSVKVELRKDNEVIDSYSDRIGFRDAKFTTEGFYLNGKLTKIVGLNRHQSYPYVGYAMPERVQKKDVEILKYDLGLNLVRTSHYPQSRHFLDRCDEVGILVFEEIPGWQHIGDLDWQALAIKDVEDMIKRDYNRPSVILWGVRINESQDNHDFYTRTNKLARELDPVRQTGGVRYIHKSEFLEDVFTLNDFAHNGGERVFITQKEATGLDYKVPYLVTESNGHMYPTKSFDHEAKAVEHAHRHLRVINEVLGSEEISGTISWCAFDYNTHSCFGSGDKICYHGVMDMFRNKKYAAYSYASQKDCKDGIVLEAITEACRGERDGGGIIPFSILTNCDYVKIYKDGEYINEYHPDRNTYKNLEHPPINVYHILSSDLNLPVSDEDKNAIRNFVINKVKTGNLVDLTPEDYNFFGQIAARANITVPMILGVVYKLAGGWGEKENMLTIEGYINGEAVISKTIGELRWRSGIEVIPDDTVLSIDKTSYDATRVVVKIVDSLGNPLKFNNEFVEVEIDGPAKVMGPSKFGLVAGTSAFWIRTIGEAGEVKIKVKGMYFESEAKIDII</sequence>
<evidence type="ECO:0000313" key="8">
    <source>
        <dbReference type="EMBL" id="MBC5627675.1"/>
    </source>
</evidence>
<comment type="similarity">
    <text evidence="1 4">Belongs to the glycosyl hydrolase 2 family.</text>
</comment>
<dbReference type="InterPro" id="IPR008979">
    <property type="entry name" value="Galactose-bd-like_sf"/>
</dbReference>
<feature type="domain" description="Glycoside hydrolase family 2 catalytic" evidence="6">
    <location>
        <begin position="271"/>
        <end position="418"/>
    </location>
</feature>
<evidence type="ECO:0000256" key="1">
    <source>
        <dbReference type="ARBA" id="ARBA00007401"/>
    </source>
</evidence>
<dbReference type="PANTHER" id="PTHR42732:SF1">
    <property type="entry name" value="BETA-MANNOSIDASE"/>
    <property type="match status" value="1"/>
</dbReference>
<dbReference type="RefSeq" id="WP_186859200.1">
    <property type="nucleotide sequence ID" value="NZ_JACOOO010000004.1"/>
</dbReference>
<dbReference type="SUPFAM" id="SSF49303">
    <property type="entry name" value="beta-Galactosidase/glucuronidase domain"/>
    <property type="match status" value="1"/>
</dbReference>
<evidence type="ECO:0000259" key="7">
    <source>
        <dbReference type="Pfam" id="PF02837"/>
    </source>
</evidence>
<dbReference type="InterPro" id="IPR036156">
    <property type="entry name" value="Beta-gal/glucu_dom_sf"/>
</dbReference>
<dbReference type="Pfam" id="PF02836">
    <property type="entry name" value="Glyco_hydro_2_C"/>
    <property type="match status" value="1"/>
</dbReference>
<dbReference type="PRINTS" id="PR00132">
    <property type="entry name" value="GLHYDRLASE2"/>
</dbReference>
<dbReference type="GO" id="GO:0016787">
    <property type="term" value="F:hydrolase activity"/>
    <property type="evidence" value="ECO:0007669"/>
    <property type="project" value="UniProtKB-KW"/>
</dbReference>
<name>A0ABR7D8G6_9CLOT</name>
<evidence type="ECO:0000259" key="5">
    <source>
        <dbReference type="Pfam" id="PF00703"/>
    </source>
</evidence>
<dbReference type="SUPFAM" id="SSF49785">
    <property type="entry name" value="Galactose-binding domain-like"/>
    <property type="match status" value="1"/>
</dbReference>
<dbReference type="EMBL" id="JACOOO010000004">
    <property type="protein sequence ID" value="MBC5627675.1"/>
    <property type="molecule type" value="Genomic_DNA"/>
</dbReference>
<evidence type="ECO:0000313" key="9">
    <source>
        <dbReference type="Proteomes" id="UP000596929"/>
    </source>
</evidence>
<dbReference type="InterPro" id="IPR006103">
    <property type="entry name" value="Glyco_hydro_2_cat"/>
</dbReference>
<dbReference type="InterPro" id="IPR013783">
    <property type="entry name" value="Ig-like_fold"/>
</dbReference>
<dbReference type="Gene3D" id="2.60.40.10">
    <property type="entry name" value="Immunoglobulins"/>
    <property type="match status" value="1"/>
</dbReference>